<feature type="transmembrane region" description="Helical" evidence="2">
    <location>
        <begin position="84"/>
        <end position="105"/>
    </location>
</feature>
<accession>A0A8H5FMN7</accession>
<feature type="transmembrane region" description="Helical" evidence="2">
    <location>
        <begin position="12"/>
        <end position="31"/>
    </location>
</feature>
<comment type="caution">
    <text evidence="3">The sequence shown here is derived from an EMBL/GenBank/DDBJ whole genome shotgun (WGS) entry which is preliminary data.</text>
</comment>
<feature type="transmembrane region" description="Helical" evidence="2">
    <location>
        <begin position="112"/>
        <end position="134"/>
    </location>
</feature>
<keyword evidence="2" id="KW-1133">Transmembrane helix</keyword>
<keyword evidence="2" id="KW-0812">Transmembrane</keyword>
<keyword evidence="4" id="KW-1185">Reference proteome</keyword>
<name>A0A8H5FMN7_9AGAR</name>
<feature type="region of interest" description="Disordered" evidence="1">
    <location>
        <begin position="260"/>
        <end position="289"/>
    </location>
</feature>
<feature type="transmembrane region" description="Helical" evidence="2">
    <location>
        <begin position="191"/>
        <end position="220"/>
    </location>
</feature>
<evidence type="ECO:0000256" key="2">
    <source>
        <dbReference type="SAM" id="Phobius"/>
    </source>
</evidence>
<feature type="transmembrane region" description="Helical" evidence="2">
    <location>
        <begin position="226"/>
        <end position="249"/>
    </location>
</feature>
<evidence type="ECO:0000256" key="1">
    <source>
        <dbReference type="SAM" id="MobiDB-lite"/>
    </source>
</evidence>
<feature type="transmembrane region" description="Helical" evidence="2">
    <location>
        <begin position="154"/>
        <end position="179"/>
    </location>
</feature>
<proteinExistence type="predicted"/>
<organism evidence="3 4">
    <name type="scientific">Ephemerocybe angulata</name>
    <dbReference type="NCBI Taxonomy" id="980116"/>
    <lineage>
        <taxon>Eukaryota</taxon>
        <taxon>Fungi</taxon>
        <taxon>Dikarya</taxon>
        <taxon>Basidiomycota</taxon>
        <taxon>Agaricomycotina</taxon>
        <taxon>Agaricomycetes</taxon>
        <taxon>Agaricomycetidae</taxon>
        <taxon>Agaricales</taxon>
        <taxon>Agaricineae</taxon>
        <taxon>Psathyrellaceae</taxon>
        <taxon>Ephemerocybe</taxon>
    </lineage>
</organism>
<dbReference type="OrthoDB" id="3341077at2759"/>
<sequence>MAITYPDAAFIGTLLAELFLGVYVVTFGLYVKILRVRKAPLHIVDYGVIALFILGVTTIVTDAVQQFFTLMRGGAPWTEKVNSATSTLSLTMDFLSQAILIYRCWIVWGQRYWVIALPAVLTLTSYVTGFVVTVDLASSMNSFEVIAKDWWVPLGTTSMGLSLGVNALVSGLMIGRILYVYRQSHGSSPGAVARASLAVAVLVESAIALFFAQLVFLVLYTIESPAFSLVGAPVAVIYGLNCTVIMVRVGMNHSYETTMAHGSTTDVNDTTHQRESASNNSQEKLESPV</sequence>
<reference evidence="3 4" key="1">
    <citation type="journal article" date="2020" name="ISME J.">
        <title>Uncovering the hidden diversity of litter-decomposition mechanisms in mushroom-forming fungi.</title>
        <authorList>
            <person name="Floudas D."/>
            <person name="Bentzer J."/>
            <person name="Ahren D."/>
            <person name="Johansson T."/>
            <person name="Persson P."/>
            <person name="Tunlid A."/>
        </authorList>
    </citation>
    <scope>NUCLEOTIDE SEQUENCE [LARGE SCALE GENOMIC DNA]</scope>
    <source>
        <strain evidence="3 4">CBS 175.51</strain>
    </source>
</reference>
<protein>
    <submittedName>
        <fullName evidence="3">Uncharacterized protein</fullName>
    </submittedName>
</protein>
<evidence type="ECO:0000313" key="4">
    <source>
        <dbReference type="Proteomes" id="UP000541558"/>
    </source>
</evidence>
<gene>
    <name evidence="3" type="ORF">D9611_001102</name>
</gene>
<evidence type="ECO:0000313" key="3">
    <source>
        <dbReference type="EMBL" id="KAF5342371.1"/>
    </source>
</evidence>
<dbReference type="Proteomes" id="UP000541558">
    <property type="component" value="Unassembled WGS sequence"/>
</dbReference>
<dbReference type="AlphaFoldDB" id="A0A8H5FMN7"/>
<keyword evidence="2" id="KW-0472">Membrane</keyword>
<feature type="transmembrane region" description="Helical" evidence="2">
    <location>
        <begin position="43"/>
        <end position="64"/>
    </location>
</feature>
<dbReference type="EMBL" id="JAACJK010000001">
    <property type="protein sequence ID" value="KAF5342371.1"/>
    <property type="molecule type" value="Genomic_DNA"/>
</dbReference>